<sequence length="220" mass="23001">PVTLAKYGSSLVPIILIVWAISYVQRFFERVIPKALKLVFVPLCTILVMAPIALIVIGPLGTIIGDALANGIMFLDSKATWVLPVMMGAFSPLMVMTGMHYSIIPGVFAQMASQGYQTIIPGMMLSNVAQGAAALCVGIKSKNTELKQLGTSAGITGLLGITEPALYGVTMKLKRPLYAVMIGGACGGLYAGLTGVKAYAPNGGSPLQLPVYIGPELSNV</sequence>
<dbReference type="GO" id="GO:0008982">
    <property type="term" value="F:protein-N(PI)-phosphohistidine-sugar phosphotransferase activity"/>
    <property type="evidence" value="ECO:0007669"/>
    <property type="project" value="InterPro"/>
</dbReference>
<keyword evidence="2" id="KW-0813">Transport</keyword>
<keyword evidence="3" id="KW-1003">Cell membrane</keyword>
<accession>A0AAW9IZ16</accession>
<evidence type="ECO:0000256" key="8">
    <source>
        <dbReference type="ARBA" id="ARBA00023136"/>
    </source>
</evidence>
<evidence type="ECO:0000259" key="10">
    <source>
        <dbReference type="PROSITE" id="PS51103"/>
    </source>
</evidence>
<dbReference type="InterPro" id="IPR013013">
    <property type="entry name" value="PTS_EIIC_1"/>
</dbReference>
<keyword evidence="4" id="KW-0762">Sugar transport</keyword>
<evidence type="ECO:0000256" key="2">
    <source>
        <dbReference type="ARBA" id="ARBA00022448"/>
    </source>
</evidence>
<evidence type="ECO:0000256" key="1">
    <source>
        <dbReference type="ARBA" id="ARBA00004651"/>
    </source>
</evidence>
<dbReference type="InterPro" id="IPR050558">
    <property type="entry name" value="PTS_Sugar-Specific_Components"/>
</dbReference>
<dbReference type="PANTHER" id="PTHR30175">
    <property type="entry name" value="PHOSPHOTRANSFERASE SYSTEM TRANSPORT PROTEIN"/>
    <property type="match status" value="1"/>
</dbReference>
<protein>
    <submittedName>
        <fullName evidence="11">PTS beta-glucoside transporter subunit EIIBCA</fullName>
    </submittedName>
</protein>
<gene>
    <name evidence="11" type="ORF">GNF81_16470</name>
</gene>
<feature type="transmembrane region" description="Helical" evidence="9">
    <location>
        <begin position="36"/>
        <end position="61"/>
    </location>
</feature>
<evidence type="ECO:0000313" key="12">
    <source>
        <dbReference type="Proteomes" id="UP001289066"/>
    </source>
</evidence>
<dbReference type="PANTHER" id="PTHR30175:SF1">
    <property type="entry name" value="PTS SYSTEM ARBUTIN-, CELLOBIOSE-, AND SALICIN-SPECIFIC EIIBC COMPONENT-RELATED"/>
    <property type="match status" value="1"/>
</dbReference>
<dbReference type="AlphaFoldDB" id="A0AAW9IZ16"/>
<dbReference type="EMBL" id="WNVG01000411">
    <property type="protein sequence ID" value="MDZ5034300.1"/>
    <property type="molecule type" value="Genomic_DNA"/>
</dbReference>
<evidence type="ECO:0000256" key="7">
    <source>
        <dbReference type="ARBA" id="ARBA00022989"/>
    </source>
</evidence>
<evidence type="ECO:0000256" key="4">
    <source>
        <dbReference type="ARBA" id="ARBA00022597"/>
    </source>
</evidence>
<name>A0AAW9IZ16_CLOPF</name>
<keyword evidence="7 9" id="KW-1133">Transmembrane helix</keyword>
<comment type="caution">
    <text evidence="11">The sequence shown here is derived from an EMBL/GenBank/DDBJ whole genome shotgun (WGS) entry which is preliminary data.</text>
</comment>
<keyword evidence="8 9" id="KW-0472">Membrane</keyword>
<feature type="transmembrane region" description="Helical" evidence="9">
    <location>
        <begin position="6"/>
        <end position="24"/>
    </location>
</feature>
<dbReference type="PROSITE" id="PS51103">
    <property type="entry name" value="PTS_EIIC_TYPE_1"/>
    <property type="match status" value="1"/>
</dbReference>
<comment type="subcellular location">
    <subcellularLocation>
        <location evidence="1">Cell membrane</location>
        <topology evidence="1">Multi-pass membrane protein</topology>
    </subcellularLocation>
</comment>
<evidence type="ECO:0000313" key="11">
    <source>
        <dbReference type="EMBL" id="MDZ5034300.1"/>
    </source>
</evidence>
<feature type="non-terminal residue" evidence="11">
    <location>
        <position position="220"/>
    </location>
</feature>
<dbReference type="GO" id="GO:0090589">
    <property type="term" value="F:protein-phosphocysteine-trehalose phosphotransferase system transporter activity"/>
    <property type="evidence" value="ECO:0007669"/>
    <property type="project" value="TreeGrafter"/>
</dbReference>
<proteinExistence type="predicted"/>
<dbReference type="InterPro" id="IPR003352">
    <property type="entry name" value="PTS_EIIC"/>
</dbReference>
<evidence type="ECO:0000256" key="6">
    <source>
        <dbReference type="ARBA" id="ARBA00022692"/>
    </source>
</evidence>
<feature type="transmembrane region" description="Helical" evidence="9">
    <location>
        <begin position="177"/>
        <end position="200"/>
    </location>
</feature>
<dbReference type="RefSeq" id="WP_322412791.1">
    <property type="nucleotide sequence ID" value="NZ_WNVG01000411.1"/>
</dbReference>
<feature type="domain" description="PTS EIIC type-1" evidence="10">
    <location>
        <begin position="1"/>
        <end position="220"/>
    </location>
</feature>
<feature type="non-terminal residue" evidence="11">
    <location>
        <position position="1"/>
    </location>
</feature>
<evidence type="ECO:0000256" key="5">
    <source>
        <dbReference type="ARBA" id="ARBA00022683"/>
    </source>
</evidence>
<dbReference type="Proteomes" id="UP001289066">
    <property type="component" value="Unassembled WGS sequence"/>
</dbReference>
<reference evidence="11" key="1">
    <citation type="submission" date="2019-11" db="EMBL/GenBank/DDBJ databases">
        <title>Characterization of Clostridium perfringens isolates from swine manure treated agricultural soils.</title>
        <authorList>
            <person name="Wushke S.T."/>
        </authorList>
    </citation>
    <scope>NUCLEOTIDE SEQUENCE</scope>
    <source>
        <strain evidence="11">X15</strain>
    </source>
</reference>
<keyword evidence="6 9" id="KW-0812">Transmembrane</keyword>
<dbReference type="GO" id="GO:0005886">
    <property type="term" value="C:plasma membrane"/>
    <property type="evidence" value="ECO:0007669"/>
    <property type="project" value="UniProtKB-SubCell"/>
</dbReference>
<feature type="transmembrane region" description="Helical" evidence="9">
    <location>
        <begin position="81"/>
        <end position="104"/>
    </location>
</feature>
<keyword evidence="5" id="KW-0598">Phosphotransferase system</keyword>
<dbReference type="GO" id="GO:0009401">
    <property type="term" value="P:phosphoenolpyruvate-dependent sugar phosphotransferase system"/>
    <property type="evidence" value="ECO:0007669"/>
    <property type="project" value="UniProtKB-KW"/>
</dbReference>
<evidence type="ECO:0000256" key="3">
    <source>
        <dbReference type="ARBA" id="ARBA00022475"/>
    </source>
</evidence>
<organism evidence="11 12">
    <name type="scientific">Clostridium perfringens</name>
    <dbReference type="NCBI Taxonomy" id="1502"/>
    <lineage>
        <taxon>Bacteria</taxon>
        <taxon>Bacillati</taxon>
        <taxon>Bacillota</taxon>
        <taxon>Clostridia</taxon>
        <taxon>Eubacteriales</taxon>
        <taxon>Clostridiaceae</taxon>
        <taxon>Clostridium</taxon>
    </lineage>
</organism>
<dbReference type="GO" id="GO:0015771">
    <property type="term" value="P:trehalose transport"/>
    <property type="evidence" value="ECO:0007669"/>
    <property type="project" value="TreeGrafter"/>
</dbReference>
<evidence type="ECO:0000256" key="9">
    <source>
        <dbReference type="SAM" id="Phobius"/>
    </source>
</evidence>
<dbReference type="Pfam" id="PF02378">
    <property type="entry name" value="PTS_EIIC"/>
    <property type="match status" value="1"/>
</dbReference>